<proteinExistence type="predicted"/>
<dbReference type="AlphaFoldDB" id="A0A9D1V5G0"/>
<reference evidence="1" key="2">
    <citation type="submission" date="2021-04" db="EMBL/GenBank/DDBJ databases">
        <authorList>
            <person name="Gilroy R."/>
        </authorList>
    </citation>
    <scope>NUCLEOTIDE SEQUENCE</scope>
    <source>
        <strain evidence="1">2239</strain>
    </source>
</reference>
<evidence type="ECO:0000313" key="1">
    <source>
        <dbReference type="EMBL" id="HIX06470.1"/>
    </source>
</evidence>
<accession>A0A9D1V5G0</accession>
<evidence type="ECO:0000313" key="2">
    <source>
        <dbReference type="Proteomes" id="UP000824193"/>
    </source>
</evidence>
<dbReference type="EMBL" id="DXFW01000035">
    <property type="protein sequence ID" value="HIX06470.1"/>
    <property type="molecule type" value="Genomic_DNA"/>
</dbReference>
<organism evidence="1 2">
    <name type="scientific">Candidatus Allofournierella pullicola</name>
    <dbReference type="NCBI Taxonomy" id="2838596"/>
    <lineage>
        <taxon>Bacteria</taxon>
        <taxon>Bacillati</taxon>
        <taxon>Bacillota</taxon>
        <taxon>Clostridia</taxon>
        <taxon>Eubacteriales</taxon>
        <taxon>Oscillospiraceae</taxon>
        <taxon>Allofournierella</taxon>
    </lineage>
</organism>
<protein>
    <submittedName>
        <fullName evidence="1">Uncharacterized protein</fullName>
    </submittedName>
</protein>
<reference evidence="1" key="1">
    <citation type="journal article" date="2021" name="PeerJ">
        <title>Extensive microbial diversity within the chicken gut microbiome revealed by metagenomics and culture.</title>
        <authorList>
            <person name="Gilroy R."/>
            <person name="Ravi A."/>
            <person name="Getino M."/>
            <person name="Pursley I."/>
            <person name="Horton D.L."/>
            <person name="Alikhan N.F."/>
            <person name="Baker D."/>
            <person name="Gharbi K."/>
            <person name="Hall N."/>
            <person name="Watson M."/>
            <person name="Adriaenssens E.M."/>
            <person name="Foster-Nyarko E."/>
            <person name="Jarju S."/>
            <person name="Secka A."/>
            <person name="Antonio M."/>
            <person name="Oren A."/>
            <person name="Chaudhuri R.R."/>
            <person name="La Ragione R."/>
            <person name="Hildebrand F."/>
            <person name="Pallen M.J."/>
        </authorList>
    </citation>
    <scope>NUCLEOTIDE SEQUENCE</scope>
    <source>
        <strain evidence="1">2239</strain>
    </source>
</reference>
<sequence>MITKETFCAALGQILEQREIDAKVGAALESVGDGHFVFGCKNRYLTALLLVLKEAVNDQYDYIDWWLYDASPDYKVWTEDGTKEWCLKEPGALYDFIVAGT</sequence>
<gene>
    <name evidence="1" type="ORF">H9865_10325</name>
</gene>
<dbReference type="Proteomes" id="UP000824193">
    <property type="component" value="Unassembled WGS sequence"/>
</dbReference>
<name>A0A9D1V5G0_9FIRM</name>
<comment type="caution">
    <text evidence="1">The sequence shown here is derived from an EMBL/GenBank/DDBJ whole genome shotgun (WGS) entry which is preliminary data.</text>
</comment>